<dbReference type="GO" id="GO:0000139">
    <property type="term" value="C:Golgi membrane"/>
    <property type="evidence" value="ECO:0007669"/>
    <property type="project" value="UniProtKB-SubCell"/>
</dbReference>
<dbReference type="SMART" id="SM00397">
    <property type="entry name" value="t_SNARE"/>
    <property type="match status" value="1"/>
</dbReference>
<dbReference type="Pfam" id="PF05739">
    <property type="entry name" value="SNARE"/>
    <property type="match status" value="1"/>
</dbReference>
<keyword evidence="4 11" id="KW-0812">Transmembrane</keyword>
<proteinExistence type="evidence at transcript level"/>
<keyword evidence="8" id="KW-0175">Coiled coil</keyword>
<keyword evidence="3" id="KW-0813">Transport</keyword>
<dbReference type="InterPro" id="IPR000727">
    <property type="entry name" value="T_SNARE_dom"/>
</dbReference>
<reference evidence="13" key="1">
    <citation type="submission" date="2018-08" db="EMBL/GenBank/DDBJ databases">
        <authorList>
            <person name="Cornetti L."/>
        </authorList>
    </citation>
    <scope>NUCLEOTIDE SEQUENCE</scope>
    <source>
        <strain evidence="13">ZW-LUM</strain>
    </source>
</reference>
<protein>
    <submittedName>
        <fullName evidence="13">EOG090X0AQP</fullName>
    </submittedName>
</protein>
<dbReference type="PROSITE" id="PS50192">
    <property type="entry name" value="T_SNARE"/>
    <property type="match status" value="1"/>
</dbReference>
<evidence type="ECO:0000256" key="6">
    <source>
        <dbReference type="ARBA" id="ARBA00022989"/>
    </source>
</evidence>
<evidence type="ECO:0000256" key="3">
    <source>
        <dbReference type="ARBA" id="ARBA00022448"/>
    </source>
</evidence>
<dbReference type="CDD" id="cd15845">
    <property type="entry name" value="SNARE_syntaxin16"/>
    <property type="match status" value="1"/>
</dbReference>
<evidence type="ECO:0000256" key="4">
    <source>
        <dbReference type="ARBA" id="ARBA00022692"/>
    </source>
</evidence>
<dbReference type="InterPro" id="IPR006012">
    <property type="entry name" value="Syntaxin/epimorphin_CS"/>
</dbReference>
<dbReference type="PANTHER" id="PTHR19957">
    <property type="entry name" value="SYNTAXIN"/>
    <property type="match status" value="1"/>
</dbReference>
<organism evidence="13">
    <name type="scientific">Daphnia lumholtzi</name>
    <dbReference type="NCBI Taxonomy" id="42856"/>
    <lineage>
        <taxon>Eukaryota</taxon>
        <taxon>Metazoa</taxon>
        <taxon>Ecdysozoa</taxon>
        <taxon>Arthropoda</taxon>
        <taxon>Crustacea</taxon>
        <taxon>Branchiopoda</taxon>
        <taxon>Diplostraca</taxon>
        <taxon>Cladocera</taxon>
        <taxon>Anomopoda</taxon>
        <taxon>Daphniidae</taxon>
        <taxon>Daphnia</taxon>
    </lineage>
</organism>
<evidence type="ECO:0000256" key="2">
    <source>
        <dbReference type="ARBA" id="ARBA00009063"/>
    </source>
</evidence>
<evidence type="ECO:0000256" key="8">
    <source>
        <dbReference type="ARBA" id="ARBA00023054"/>
    </source>
</evidence>
<sequence>MLKEMATRSLTEIFILMRNNAIQSRNFYTEQISDTDALVQEEHDGRGKSHSTHVRMPPDWTDSLEEAQYTLTKIQTRLKELSALQNKHLLKPTFDDSMNEEQQIDVFTQEITKMFTTCHNCIKRIQYNSTSPSLGQAENNLAKNVVTSLVTTLQNLSNTFRSDQNTYLNKIKSREERSQQFFGGASRDLNYDDWTTPSQTEIPRAMSQQQLLLSEENSSFVEQREKEIQNVVRSIYELNAIFKEISHMVADQGTVLDRIDYNIEHTQAKVHDGLVHLQKADNYQKKNRKMVCIVALVSAIIVLIIILIAVKS</sequence>
<dbReference type="AlphaFoldDB" id="A0A4Y7ME87"/>
<dbReference type="InterPro" id="IPR045242">
    <property type="entry name" value="Syntaxin"/>
</dbReference>
<dbReference type="InterPro" id="IPR010989">
    <property type="entry name" value="SNARE"/>
</dbReference>
<dbReference type="EMBL" id="LR009415">
    <property type="protein sequence ID" value="SVE79034.1"/>
    <property type="molecule type" value="mRNA"/>
</dbReference>
<gene>
    <name evidence="13" type="primary">EOG090X0AQP</name>
</gene>
<feature type="transmembrane region" description="Helical" evidence="11">
    <location>
        <begin position="290"/>
        <end position="310"/>
    </location>
</feature>
<dbReference type="GO" id="GO:0005484">
    <property type="term" value="F:SNAP receptor activity"/>
    <property type="evidence" value="ECO:0007669"/>
    <property type="project" value="InterPro"/>
</dbReference>
<evidence type="ECO:0000313" key="13">
    <source>
        <dbReference type="EMBL" id="SVE79034.1"/>
    </source>
</evidence>
<dbReference type="GO" id="GO:0048278">
    <property type="term" value="P:vesicle docking"/>
    <property type="evidence" value="ECO:0007669"/>
    <property type="project" value="TreeGrafter"/>
</dbReference>
<evidence type="ECO:0000256" key="7">
    <source>
        <dbReference type="ARBA" id="ARBA00023034"/>
    </source>
</evidence>
<comment type="subcellular location">
    <subcellularLocation>
        <location evidence="1">Golgi apparatus membrane</location>
        <topology evidence="1">Single-pass type IV membrane protein</topology>
    </subcellularLocation>
</comment>
<comment type="similarity">
    <text evidence="2">Belongs to the syntaxin family.</text>
</comment>
<dbReference type="GO" id="GO:0031201">
    <property type="term" value="C:SNARE complex"/>
    <property type="evidence" value="ECO:0007669"/>
    <property type="project" value="TreeGrafter"/>
</dbReference>
<keyword evidence="5" id="KW-0653">Protein transport</keyword>
<feature type="domain" description="T-SNARE coiled-coil homology" evidence="12">
    <location>
        <begin position="218"/>
        <end position="280"/>
    </location>
</feature>
<feature type="region of interest" description="Disordered" evidence="10">
    <location>
        <begin position="40"/>
        <end position="59"/>
    </location>
</feature>
<dbReference type="GO" id="GO:0006886">
    <property type="term" value="P:intracellular protein transport"/>
    <property type="evidence" value="ECO:0007669"/>
    <property type="project" value="InterPro"/>
</dbReference>
<dbReference type="GO" id="GO:0000149">
    <property type="term" value="F:SNARE binding"/>
    <property type="evidence" value="ECO:0007669"/>
    <property type="project" value="TreeGrafter"/>
</dbReference>
<keyword evidence="7" id="KW-0333">Golgi apparatus</keyword>
<name>A0A4Y7ME87_9CRUS</name>
<evidence type="ECO:0000256" key="5">
    <source>
        <dbReference type="ARBA" id="ARBA00022927"/>
    </source>
</evidence>
<dbReference type="GO" id="GO:0006906">
    <property type="term" value="P:vesicle fusion"/>
    <property type="evidence" value="ECO:0007669"/>
    <property type="project" value="TreeGrafter"/>
</dbReference>
<dbReference type="SUPFAM" id="SSF47661">
    <property type="entry name" value="t-snare proteins"/>
    <property type="match status" value="1"/>
</dbReference>
<accession>A0A4Y7ME87</accession>
<keyword evidence="9 11" id="KW-0472">Membrane</keyword>
<dbReference type="Gene3D" id="1.20.58.70">
    <property type="match status" value="1"/>
</dbReference>
<evidence type="ECO:0000256" key="1">
    <source>
        <dbReference type="ARBA" id="ARBA00004409"/>
    </source>
</evidence>
<dbReference type="PROSITE" id="PS00914">
    <property type="entry name" value="SYNTAXIN"/>
    <property type="match status" value="1"/>
</dbReference>
<evidence type="ECO:0000256" key="11">
    <source>
        <dbReference type="SAM" id="Phobius"/>
    </source>
</evidence>
<evidence type="ECO:0000256" key="10">
    <source>
        <dbReference type="SAM" id="MobiDB-lite"/>
    </source>
</evidence>
<dbReference type="PANTHER" id="PTHR19957:SF83">
    <property type="entry name" value="SYNTAXIN-16"/>
    <property type="match status" value="1"/>
</dbReference>
<evidence type="ECO:0000256" key="9">
    <source>
        <dbReference type="ARBA" id="ARBA00023136"/>
    </source>
</evidence>
<evidence type="ECO:0000259" key="12">
    <source>
        <dbReference type="PROSITE" id="PS50192"/>
    </source>
</evidence>
<keyword evidence="6 11" id="KW-1133">Transmembrane helix</keyword>